<dbReference type="GO" id="GO:0006629">
    <property type="term" value="P:lipid metabolic process"/>
    <property type="evidence" value="ECO:0007669"/>
    <property type="project" value="InterPro"/>
</dbReference>
<evidence type="ECO:0000256" key="1">
    <source>
        <dbReference type="SAM" id="Phobius"/>
    </source>
</evidence>
<accession>A0A4V5P135</accession>
<dbReference type="AlphaFoldDB" id="A0A4V5P135"/>
<proteinExistence type="predicted"/>
<dbReference type="PANTHER" id="PTHR46211">
    <property type="entry name" value="GLYCEROPHOSPHORYL DIESTER PHOSPHODIESTERASE"/>
    <property type="match status" value="1"/>
</dbReference>
<sequence length="329" mass="37432">MEKECLIGGTPYTMKKLLKSKVIRILAIILVLYFLNLLFPKTQTTLDQSWIPKEDQGPLVIAHQAGNQERPSSTNLAFEHAVEIGADVLEFDVALTKDNQLVTIHDLSLDRTTNGTGHVRDHTYEEIKALDAGYGLEDENGQPIREVSSNPYIEEGAYIPNLEEIFTKYGDYKMGIELKDSGVDGKKSAQVFWELVQKYEMEDNLVVACFDKETLKELRALSDDKLISSASEGEMYPFYAFYLLGLPVFNNFVSFEMLHIPVSYNIKGIHLNLLTDALLSHAHKRNMAVYYWTINDEDEMRKLIKMGVDGIMTDRPELLIQVLEEEGLR</sequence>
<feature type="transmembrane region" description="Helical" evidence="1">
    <location>
        <begin position="22"/>
        <end position="39"/>
    </location>
</feature>
<dbReference type="EMBL" id="SWBM01000002">
    <property type="protein sequence ID" value="TKC16770.1"/>
    <property type="molecule type" value="Genomic_DNA"/>
</dbReference>
<dbReference type="CDD" id="cd08561">
    <property type="entry name" value="GDPD_cytoplasmic_ScUgpQ2_like"/>
    <property type="match status" value="1"/>
</dbReference>
<feature type="domain" description="GP-PDE" evidence="2">
    <location>
        <begin position="58"/>
        <end position="323"/>
    </location>
</feature>
<keyword evidence="1" id="KW-0472">Membrane</keyword>
<gene>
    <name evidence="3" type="ORF">FA727_11930</name>
</gene>
<dbReference type="Proteomes" id="UP000307756">
    <property type="component" value="Unassembled WGS sequence"/>
</dbReference>
<dbReference type="InterPro" id="IPR030395">
    <property type="entry name" value="GP_PDE_dom"/>
</dbReference>
<organism evidence="3 4">
    <name type="scientific">Robertmurraya kyonggiensis</name>
    <dbReference type="NCBI Taxonomy" id="1037680"/>
    <lineage>
        <taxon>Bacteria</taxon>
        <taxon>Bacillati</taxon>
        <taxon>Bacillota</taxon>
        <taxon>Bacilli</taxon>
        <taxon>Bacillales</taxon>
        <taxon>Bacillaceae</taxon>
        <taxon>Robertmurraya</taxon>
    </lineage>
</organism>
<dbReference type="InterPro" id="IPR017946">
    <property type="entry name" value="PLC-like_Pdiesterase_TIM-brl"/>
</dbReference>
<protein>
    <submittedName>
        <fullName evidence="3">Glycerophosphodiester phosphodiesterase</fullName>
    </submittedName>
</protein>
<comment type="caution">
    <text evidence="3">The sequence shown here is derived from an EMBL/GenBank/DDBJ whole genome shotgun (WGS) entry which is preliminary data.</text>
</comment>
<evidence type="ECO:0000259" key="2">
    <source>
        <dbReference type="PROSITE" id="PS51704"/>
    </source>
</evidence>
<dbReference type="SUPFAM" id="SSF51695">
    <property type="entry name" value="PLC-like phosphodiesterases"/>
    <property type="match status" value="1"/>
</dbReference>
<reference evidence="3 4" key="1">
    <citation type="journal article" date="2011" name="J. Microbiol.">
        <title>Bacillus kyonggiensis sp. nov., isolated from soil of a lettuce field.</title>
        <authorList>
            <person name="Dong K."/>
            <person name="Lee S."/>
        </authorList>
    </citation>
    <scope>NUCLEOTIDE SEQUENCE [LARGE SCALE GENOMIC DNA]</scope>
    <source>
        <strain evidence="3 4">NB22</strain>
    </source>
</reference>
<keyword evidence="4" id="KW-1185">Reference proteome</keyword>
<dbReference type="PROSITE" id="PS51704">
    <property type="entry name" value="GP_PDE"/>
    <property type="match status" value="1"/>
</dbReference>
<name>A0A4V5P135_9BACI</name>
<keyword evidence="1" id="KW-1133">Transmembrane helix</keyword>
<dbReference type="Gene3D" id="3.20.20.190">
    <property type="entry name" value="Phosphatidylinositol (PI) phosphodiesterase"/>
    <property type="match status" value="1"/>
</dbReference>
<keyword evidence="1" id="KW-0812">Transmembrane</keyword>
<evidence type="ECO:0000313" key="3">
    <source>
        <dbReference type="EMBL" id="TKC16770.1"/>
    </source>
</evidence>
<evidence type="ECO:0000313" key="4">
    <source>
        <dbReference type="Proteomes" id="UP000307756"/>
    </source>
</evidence>
<dbReference type="GO" id="GO:0008081">
    <property type="term" value="F:phosphoric diester hydrolase activity"/>
    <property type="evidence" value="ECO:0007669"/>
    <property type="project" value="InterPro"/>
</dbReference>
<dbReference type="PANTHER" id="PTHR46211:SF14">
    <property type="entry name" value="GLYCEROPHOSPHODIESTER PHOSPHODIESTERASE"/>
    <property type="match status" value="1"/>
</dbReference>
<dbReference type="Pfam" id="PF03009">
    <property type="entry name" value="GDPD"/>
    <property type="match status" value="1"/>
</dbReference>